<comment type="caution">
    <text evidence="2">The sequence shown here is derived from an EMBL/GenBank/DDBJ whole genome shotgun (WGS) entry which is preliminary data.</text>
</comment>
<name>A0AAI9E827_9PEZI</name>
<dbReference type="Proteomes" id="UP001296104">
    <property type="component" value="Unassembled WGS sequence"/>
</dbReference>
<feature type="region of interest" description="Disordered" evidence="1">
    <location>
        <begin position="1"/>
        <end position="143"/>
    </location>
</feature>
<evidence type="ECO:0000313" key="3">
    <source>
        <dbReference type="Proteomes" id="UP001296104"/>
    </source>
</evidence>
<dbReference type="Pfam" id="PF11951">
    <property type="entry name" value="Fungal_trans_2"/>
    <property type="match status" value="1"/>
</dbReference>
<dbReference type="InterPro" id="IPR021858">
    <property type="entry name" value="Fun_TF"/>
</dbReference>
<gene>
    <name evidence="2" type="ORF">LECACI_7A001568</name>
</gene>
<dbReference type="AlphaFoldDB" id="A0AAI9E827"/>
<reference evidence="2" key="1">
    <citation type="submission" date="2023-11" db="EMBL/GenBank/DDBJ databases">
        <authorList>
            <person name="Alioto T."/>
            <person name="Alioto T."/>
            <person name="Gomez Garrido J."/>
        </authorList>
    </citation>
    <scope>NUCLEOTIDE SEQUENCE</scope>
</reference>
<organism evidence="2 3">
    <name type="scientific">Lecanosticta acicola</name>
    <dbReference type="NCBI Taxonomy" id="111012"/>
    <lineage>
        <taxon>Eukaryota</taxon>
        <taxon>Fungi</taxon>
        <taxon>Dikarya</taxon>
        <taxon>Ascomycota</taxon>
        <taxon>Pezizomycotina</taxon>
        <taxon>Dothideomycetes</taxon>
        <taxon>Dothideomycetidae</taxon>
        <taxon>Mycosphaerellales</taxon>
        <taxon>Mycosphaerellaceae</taxon>
        <taxon>Lecanosticta</taxon>
    </lineage>
</organism>
<protein>
    <submittedName>
        <fullName evidence="2">Uncharacterized protein</fullName>
    </submittedName>
</protein>
<accession>A0AAI9E827</accession>
<dbReference type="PANTHER" id="PTHR37540:SF5">
    <property type="entry name" value="TRANSCRIPTION FACTOR DOMAIN-CONTAINING PROTEIN"/>
    <property type="match status" value="1"/>
</dbReference>
<feature type="compositionally biased region" description="Low complexity" evidence="1">
    <location>
        <begin position="10"/>
        <end position="32"/>
    </location>
</feature>
<evidence type="ECO:0000313" key="2">
    <source>
        <dbReference type="EMBL" id="CAK3845515.1"/>
    </source>
</evidence>
<evidence type="ECO:0000256" key="1">
    <source>
        <dbReference type="SAM" id="MobiDB-lite"/>
    </source>
</evidence>
<keyword evidence="3" id="KW-1185">Reference proteome</keyword>
<feature type="compositionally biased region" description="Low complexity" evidence="1">
    <location>
        <begin position="99"/>
        <end position="139"/>
    </location>
</feature>
<dbReference type="PANTHER" id="PTHR37540">
    <property type="entry name" value="TRANSCRIPTION FACTOR (ACR-2), PUTATIVE-RELATED-RELATED"/>
    <property type="match status" value="1"/>
</dbReference>
<proteinExistence type="predicted"/>
<feature type="compositionally biased region" description="Low complexity" evidence="1">
    <location>
        <begin position="76"/>
        <end position="87"/>
    </location>
</feature>
<sequence>MASQPNVDLSRSQAGGSGPASSASSRSEGATSKPSTPVDSIDFRFLNFSHPKDAKNATTRRNVRSHVTGVQHARQRQAAAEQAKRTQSSSSGVPPTPILAGPSPSYSASYAGSPALSENDTSSPEEPSGASPATSSVSPPASPLPRLNPLEVYPEEWHPYLRPVIDHYLENMSIDLPETDRASRELLRTSFMDVVLSDRASVHALLLVAGAHWNKVRPQQQHRINLLQLRGMAIQEINQALGDHRNGGRATSDQLLAAVGKMATYELLFGQRETFHTHMTGLQRMVSLRGGLQALGLHGLLERILLWIDSNAMVITKTSSLYFPPAAFSSTSGHPQPNQRLFLLGLQAGSRNN</sequence>
<dbReference type="EMBL" id="CAVMBE010000006">
    <property type="protein sequence ID" value="CAK3845515.1"/>
    <property type="molecule type" value="Genomic_DNA"/>
</dbReference>